<proteinExistence type="predicted"/>
<dbReference type="AlphaFoldDB" id="A0A645D5F0"/>
<name>A0A645D5F0_9ZZZZ</name>
<comment type="caution">
    <text evidence="2">The sequence shown here is derived from an EMBL/GenBank/DDBJ whole genome shotgun (WGS) entry which is preliminary data.</text>
</comment>
<sequence length="188" mass="21789">MAGEPGRCRMAAGSRGGRHRRRRGRRYRLCAPDAYSLLHAGHSGGYRLHGPGCLYYGPDFPPVRPLGQELHPHADFLRLRRARHHGQPHHRKRAGPPHDRHDHHLHPLRRENADYRPVCRRFFRRLRLDRHLGLLYRRGLHHHFGHYPEENQDVCRRSGPLCNGAAPLPCSFRLQRAAQHLGAGLELH</sequence>
<reference evidence="2" key="1">
    <citation type="submission" date="2019-08" db="EMBL/GenBank/DDBJ databases">
        <authorList>
            <person name="Kucharzyk K."/>
            <person name="Murdoch R.W."/>
            <person name="Higgins S."/>
            <person name="Loffler F."/>
        </authorList>
    </citation>
    <scope>NUCLEOTIDE SEQUENCE</scope>
</reference>
<accession>A0A645D5F0</accession>
<gene>
    <name evidence="2" type="ORF">SDC9_131517</name>
</gene>
<feature type="region of interest" description="Disordered" evidence="1">
    <location>
        <begin position="1"/>
        <end position="23"/>
    </location>
</feature>
<evidence type="ECO:0000256" key="1">
    <source>
        <dbReference type="SAM" id="MobiDB-lite"/>
    </source>
</evidence>
<protein>
    <submittedName>
        <fullName evidence="2">Uncharacterized protein</fullName>
    </submittedName>
</protein>
<organism evidence="2">
    <name type="scientific">bioreactor metagenome</name>
    <dbReference type="NCBI Taxonomy" id="1076179"/>
    <lineage>
        <taxon>unclassified sequences</taxon>
        <taxon>metagenomes</taxon>
        <taxon>ecological metagenomes</taxon>
    </lineage>
</organism>
<evidence type="ECO:0000313" key="2">
    <source>
        <dbReference type="EMBL" id="MPM84445.1"/>
    </source>
</evidence>
<dbReference type="EMBL" id="VSSQ01032991">
    <property type="protein sequence ID" value="MPM84445.1"/>
    <property type="molecule type" value="Genomic_DNA"/>
</dbReference>
<feature type="compositionally biased region" description="Basic residues" evidence="1">
    <location>
        <begin position="84"/>
        <end position="95"/>
    </location>
</feature>
<feature type="region of interest" description="Disordered" evidence="1">
    <location>
        <begin position="84"/>
        <end position="104"/>
    </location>
</feature>